<protein>
    <submittedName>
        <fullName evidence="1">Uncharacterized protein</fullName>
    </submittedName>
</protein>
<evidence type="ECO:0000313" key="2">
    <source>
        <dbReference type="Proteomes" id="UP000478052"/>
    </source>
</evidence>
<gene>
    <name evidence="1" type="ORF">FWK35_00021524</name>
</gene>
<dbReference type="Proteomes" id="UP000478052">
    <property type="component" value="Unassembled WGS sequence"/>
</dbReference>
<proteinExistence type="predicted"/>
<reference evidence="1 2" key="1">
    <citation type="submission" date="2019-08" db="EMBL/GenBank/DDBJ databases">
        <title>Whole genome of Aphis craccivora.</title>
        <authorList>
            <person name="Voronova N.V."/>
            <person name="Shulinski R.S."/>
            <person name="Bandarenka Y.V."/>
            <person name="Zhorov D.G."/>
            <person name="Warner D."/>
        </authorList>
    </citation>
    <scope>NUCLEOTIDE SEQUENCE [LARGE SCALE GENOMIC DNA]</scope>
    <source>
        <strain evidence="1">180601</strain>
        <tissue evidence="1">Whole Body</tissue>
    </source>
</reference>
<comment type="caution">
    <text evidence="1">The sequence shown here is derived from an EMBL/GenBank/DDBJ whole genome shotgun (WGS) entry which is preliminary data.</text>
</comment>
<dbReference type="EMBL" id="VUJU01001858">
    <property type="protein sequence ID" value="KAF0763539.1"/>
    <property type="molecule type" value="Genomic_DNA"/>
</dbReference>
<evidence type="ECO:0000313" key="1">
    <source>
        <dbReference type="EMBL" id="KAF0763539.1"/>
    </source>
</evidence>
<accession>A0A6G0YZV2</accession>
<name>A0A6G0YZV2_APHCR</name>
<organism evidence="1 2">
    <name type="scientific">Aphis craccivora</name>
    <name type="common">Cowpea aphid</name>
    <dbReference type="NCBI Taxonomy" id="307492"/>
    <lineage>
        <taxon>Eukaryota</taxon>
        <taxon>Metazoa</taxon>
        <taxon>Ecdysozoa</taxon>
        <taxon>Arthropoda</taxon>
        <taxon>Hexapoda</taxon>
        <taxon>Insecta</taxon>
        <taxon>Pterygota</taxon>
        <taxon>Neoptera</taxon>
        <taxon>Paraneoptera</taxon>
        <taxon>Hemiptera</taxon>
        <taxon>Sternorrhyncha</taxon>
        <taxon>Aphidomorpha</taxon>
        <taxon>Aphidoidea</taxon>
        <taxon>Aphididae</taxon>
        <taxon>Aphidini</taxon>
        <taxon>Aphis</taxon>
        <taxon>Aphis</taxon>
    </lineage>
</organism>
<sequence length="12" mass="1384">MNLDGALSRLFF</sequence>
<keyword evidence="2" id="KW-1185">Reference proteome</keyword>